<evidence type="ECO:0000313" key="2">
    <source>
        <dbReference type="EMBL" id="EHQ87734.1"/>
    </source>
</evidence>
<proteinExistence type="predicted"/>
<dbReference type="SUPFAM" id="SSF47413">
    <property type="entry name" value="lambda repressor-like DNA-binding domains"/>
    <property type="match status" value="1"/>
</dbReference>
<gene>
    <name evidence="2" type="ORF">DesyoDRAFT_0552</name>
</gene>
<protein>
    <submittedName>
        <fullName evidence="2">Putative transcriptional regulator</fullName>
    </submittedName>
</protein>
<organism evidence="2 3">
    <name type="scientific">Desulfosporosinus youngiae DSM 17734</name>
    <dbReference type="NCBI Taxonomy" id="768710"/>
    <lineage>
        <taxon>Bacteria</taxon>
        <taxon>Bacillati</taxon>
        <taxon>Bacillota</taxon>
        <taxon>Clostridia</taxon>
        <taxon>Eubacteriales</taxon>
        <taxon>Desulfitobacteriaceae</taxon>
        <taxon>Desulfosporosinus</taxon>
    </lineage>
</organism>
<dbReference type="RefSeq" id="WP_007779086.1">
    <property type="nucleotide sequence ID" value="NZ_CM001441.1"/>
</dbReference>
<feature type="domain" description="HTH cro/C1-type" evidence="1">
    <location>
        <begin position="8"/>
        <end position="63"/>
    </location>
</feature>
<dbReference type="EMBL" id="CM001441">
    <property type="protein sequence ID" value="EHQ87734.1"/>
    <property type="molecule type" value="Genomic_DNA"/>
</dbReference>
<dbReference type="SMART" id="SM00530">
    <property type="entry name" value="HTH_XRE"/>
    <property type="match status" value="1"/>
</dbReference>
<evidence type="ECO:0000313" key="3">
    <source>
        <dbReference type="Proteomes" id="UP000005104"/>
    </source>
</evidence>
<dbReference type="AlphaFoldDB" id="H5XSR6"/>
<dbReference type="eggNOG" id="COG1396">
    <property type="taxonomic scope" value="Bacteria"/>
</dbReference>
<evidence type="ECO:0000259" key="1">
    <source>
        <dbReference type="PROSITE" id="PS50943"/>
    </source>
</evidence>
<dbReference type="Gene3D" id="1.10.260.40">
    <property type="entry name" value="lambda repressor-like DNA-binding domains"/>
    <property type="match status" value="1"/>
</dbReference>
<accession>H5XSR6</accession>
<name>H5XSR6_9FIRM</name>
<dbReference type="GO" id="GO:0003677">
    <property type="term" value="F:DNA binding"/>
    <property type="evidence" value="ECO:0007669"/>
    <property type="project" value="InterPro"/>
</dbReference>
<dbReference type="STRING" id="768710.DesyoDRAFT_0552"/>
<sequence>MSDLGKFILEHRTAKNLSSRKLAELANISHTEIHRLEHGERKKPSPLVLKAIAIPLGVTFEEIMHASGYMESSPPCPVTSRITDIDDLTDQEIEEVRDFIDFLRSKRKRKLTIE</sequence>
<dbReference type="OrthoDB" id="9812960at2"/>
<dbReference type="InterPro" id="IPR010982">
    <property type="entry name" value="Lambda_DNA-bd_dom_sf"/>
</dbReference>
<dbReference type="Proteomes" id="UP000005104">
    <property type="component" value="Chromosome"/>
</dbReference>
<dbReference type="CDD" id="cd00093">
    <property type="entry name" value="HTH_XRE"/>
    <property type="match status" value="1"/>
</dbReference>
<dbReference type="Pfam" id="PF01381">
    <property type="entry name" value="HTH_3"/>
    <property type="match status" value="1"/>
</dbReference>
<reference evidence="2 3" key="1">
    <citation type="submission" date="2011-11" db="EMBL/GenBank/DDBJ databases">
        <title>The Noncontiguous Finished genome of Desulfosporosinus youngiae DSM 17734.</title>
        <authorList>
            <consortium name="US DOE Joint Genome Institute (JGI-PGF)"/>
            <person name="Lucas S."/>
            <person name="Han J."/>
            <person name="Lapidus A."/>
            <person name="Cheng J.-F."/>
            <person name="Goodwin L."/>
            <person name="Pitluck S."/>
            <person name="Peters L."/>
            <person name="Ovchinnikova G."/>
            <person name="Lu M."/>
            <person name="Land M.L."/>
            <person name="Hauser L."/>
            <person name="Pester M."/>
            <person name="Spring S."/>
            <person name="Ollivier B."/>
            <person name="Rattei T."/>
            <person name="Klenk H.-P."/>
            <person name="Wagner M."/>
            <person name="Loy A."/>
            <person name="Woyke T.J."/>
        </authorList>
    </citation>
    <scope>NUCLEOTIDE SEQUENCE [LARGE SCALE GENOMIC DNA]</scope>
    <source>
        <strain evidence="2 3">DSM 17734</strain>
    </source>
</reference>
<dbReference type="PROSITE" id="PS50943">
    <property type="entry name" value="HTH_CROC1"/>
    <property type="match status" value="1"/>
</dbReference>
<dbReference type="InterPro" id="IPR001387">
    <property type="entry name" value="Cro/C1-type_HTH"/>
</dbReference>
<keyword evidence="3" id="KW-1185">Reference proteome</keyword>
<dbReference type="HOGENOM" id="CLU_066192_4_9_9"/>